<evidence type="ECO:0000256" key="1">
    <source>
        <dbReference type="ARBA" id="ARBA00004123"/>
    </source>
</evidence>
<organism evidence="9 10">
    <name type="scientific">Steinernema hermaphroditum</name>
    <dbReference type="NCBI Taxonomy" id="289476"/>
    <lineage>
        <taxon>Eukaryota</taxon>
        <taxon>Metazoa</taxon>
        <taxon>Ecdysozoa</taxon>
        <taxon>Nematoda</taxon>
        <taxon>Chromadorea</taxon>
        <taxon>Rhabditida</taxon>
        <taxon>Tylenchina</taxon>
        <taxon>Panagrolaimomorpha</taxon>
        <taxon>Strongyloidoidea</taxon>
        <taxon>Steinernematidae</taxon>
        <taxon>Steinernema</taxon>
    </lineage>
</organism>
<dbReference type="GO" id="GO:0000796">
    <property type="term" value="C:condensin complex"/>
    <property type="evidence" value="ECO:0007669"/>
    <property type="project" value="TreeGrafter"/>
</dbReference>
<dbReference type="PANTHER" id="PTHR14222">
    <property type="entry name" value="CONDENSIN"/>
    <property type="match status" value="1"/>
</dbReference>
<dbReference type="GO" id="GO:0051301">
    <property type="term" value="P:cell division"/>
    <property type="evidence" value="ECO:0007669"/>
    <property type="project" value="UniProtKB-KW"/>
</dbReference>
<dbReference type="GO" id="GO:0010032">
    <property type="term" value="P:meiotic chromosome condensation"/>
    <property type="evidence" value="ECO:0007669"/>
    <property type="project" value="TreeGrafter"/>
</dbReference>
<feature type="region of interest" description="Disordered" evidence="7">
    <location>
        <begin position="23"/>
        <end position="42"/>
    </location>
</feature>
<evidence type="ECO:0000259" key="8">
    <source>
        <dbReference type="Pfam" id="PF12717"/>
    </source>
</evidence>
<dbReference type="SUPFAM" id="SSF48371">
    <property type="entry name" value="ARM repeat"/>
    <property type="match status" value="1"/>
</dbReference>
<keyword evidence="5" id="KW-0539">Nucleus</keyword>
<feature type="domain" description="Condensin complex subunit 1 C-terminal" evidence="8">
    <location>
        <begin position="1085"/>
        <end position="1175"/>
    </location>
</feature>
<dbReference type="InterPro" id="IPR032682">
    <property type="entry name" value="Cnd1_C"/>
</dbReference>
<evidence type="ECO:0000256" key="6">
    <source>
        <dbReference type="ARBA" id="ARBA00023306"/>
    </source>
</evidence>
<evidence type="ECO:0000256" key="2">
    <source>
        <dbReference type="ARBA" id="ARBA00022618"/>
    </source>
</evidence>
<feature type="region of interest" description="Disordered" evidence="7">
    <location>
        <begin position="508"/>
        <end position="568"/>
    </location>
</feature>
<evidence type="ECO:0000256" key="7">
    <source>
        <dbReference type="SAM" id="MobiDB-lite"/>
    </source>
</evidence>
<dbReference type="Proteomes" id="UP001175271">
    <property type="component" value="Unassembled WGS sequence"/>
</dbReference>
<protein>
    <recommendedName>
        <fullName evidence="8">Condensin complex subunit 1 C-terminal domain-containing protein</fullName>
    </recommendedName>
</protein>
<keyword evidence="10" id="KW-1185">Reference proteome</keyword>
<evidence type="ECO:0000313" key="10">
    <source>
        <dbReference type="Proteomes" id="UP001175271"/>
    </source>
</evidence>
<dbReference type="Gene3D" id="1.25.10.10">
    <property type="entry name" value="Leucine-rich Repeat Variant"/>
    <property type="match status" value="1"/>
</dbReference>
<keyword evidence="3" id="KW-0498">Mitosis</keyword>
<proteinExistence type="predicted"/>
<feature type="compositionally biased region" description="Acidic residues" evidence="7">
    <location>
        <begin position="520"/>
        <end position="543"/>
    </location>
</feature>
<dbReference type="GO" id="GO:0007076">
    <property type="term" value="P:mitotic chromosome condensation"/>
    <property type="evidence" value="ECO:0007669"/>
    <property type="project" value="InterPro"/>
</dbReference>
<dbReference type="Pfam" id="PF12717">
    <property type="entry name" value="Cnd1"/>
    <property type="match status" value="1"/>
</dbReference>
<evidence type="ECO:0000256" key="3">
    <source>
        <dbReference type="ARBA" id="ARBA00022776"/>
    </source>
</evidence>
<reference evidence="9" key="1">
    <citation type="submission" date="2023-06" db="EMBL/GenBank/DDBJ databases">
        <title>Genomic analysis of the entomopathogenic nematode Steinernema hermaphroditum.</title>
        <authorList>
            <person name="Schwarz E.M."/>
            <person name="Heppert J.K."/>
            <person name="Baniya A."/>
            <person name="Schwartz H.T."/>
            <person name="Tan C.-H."/>
            <person name="Antoshechkin I."/>
            <person name="Sternberg P.W."/>
            <person name="Goodrich-Blair H."/>
            <person name="Dillman A.R."/>
        </authorList>
    </citation>
    <scope>NUCLEOTIDE SEQUENCE</scope>
    <source>
        <strain evidence="9">PS9179</strain>
        <tissue evidence="9">Whole animal</tissue>
    </source>
</reference>
<evidence type="ECO:0000256" key="5">
    <source>
        <dbReference type="ARBA" id="ARBA00023242"/>
    </source>
</evidence>
<comment type="subcellular location">
    <subcellularLocation>
        <location evidence="1">Nucleus</location>
    </subcellularLocation>
</comment>
<comment type="caution">
    <text evidence="9">The sequence shown here is derived from an EMBL/GenBank/DDBJ whole genome shotgun (WGS) entry which is preliminary data.</text>
</comment>
<accession>A0AA39INN9</accession>
<feature type="region of interest" description="Disordered" evidence="7">
    <location>
        <begin position="265"/>
        <end position="288"/>
    </location>
</feature>
<dbReference type="PANTHER" id="PTHR14222:SF1">
    <property type="entry name" value="CONDENSIN-2 COMPLEX SUBUNIT D3"/>
    <property type="match status" value="1"/>
</dbReference>
<dbReference type="GO" id="GO:0005634">
    <property type="term" value="C:nucleus"/>
    <property type="evidence" value="ECO:0007669"/>
    <property type="project" value="UniProtKB-SubCell"/>
</dbReference>
<dbReference type="InterPro" id="IPR016024">
    <property type="entry name" value="ARM-type_fold"/>
</dbReference>
<name>A0AA39INN9_9BILA</name>
<gene>
    <name evidence="9" type="ORF">QR680_010348</name>
</gene>
<keyword evidence="2" id="KW-0132">Cell division</keyword>
<dbReference type="GO" id="GO:0000779">
    <property type="term" value="C:condensed chromosome, centromeric region"/>
    <property type="evidence" value="ECO:0007669"/>
    <property type="project" value="TreeGrafter"/>
</dbReference>
<dbReference type="InterPro" id="IPR026971">
    <property type="entry name" value="CND1/NCAPD3"/>
</dbReference>
<dbReference type="InterPro" id="IPR011989">
    <property type="entry name" value="ARM-like"/>
</dbReference>
<evidence type="ECO:0000256" key="4">
    <source>
        <dbReference type="ARBA" id="ARBA00023067"/>
    </source>
</evidence>
<feature type="compositionally biased region" description="Basic residues" evidence="7">
    <location>
        <begin position="269"/>
        <end position="282"/>
    </location>
</feature>
<sequence length="1520" mass="171909">MDEDHILGVAPLLLAFSAIGESKPSETKSTSSPMKCVNSETSSPTSKVMAAVPKTRTPNSIAKAFITTSNLPHFLSMDFVPYIFCEDVLERLSTGNLPTMVDLSGQWGSAAQIFLYKRRIFFIKISKDSEGWCDYSELGDAAESTMITNLEFNDQLESLTNALETFLLASTEPIFDCMSEEGVPAKKLVTLAWMAMEESLKNPADIAGLRKGVQAARMYTLLCCLPGAGAFEIYSKFLYLRVTELARHIYRLVVFKQPIGSIATPQTTGRKKKISSAKKKSLSRSEISPKEQEACRQLLRHFLDGVFSFVGHVSLFDKDVIVATALLLRDIILFDLSTGTKTGPVDSFPDFLALPTLGDKCFGILHRLMDDRHPEGRKEVMGRVLLPQIMCYGTADEVLPSTSIISSQMIRHRDAIMAFLTARAEMDSPKESRMIYQLVQNTFRCPDRSDYKARVSEGVISLLRLIPTPFHYQFVQFMDIVYSQPMGSMRSFLVEVLPQFINSFDLSGADPGPIANTNDTTEEDESEAENSDHPEDSDDEEEEINRSSQRKRQPNKRQESPPPRMDAVRGPVDILLEAVYDKSSSIRARAVLHLGDLLRDAQKLELIQKICADNSDLEEHRRKEARTGQKYPSPLLLILLHKCDDEKVAVRKSALVALGHLFPSIEDPDLIKYMLNEMADSTRDMAISVRKQAAETLSEVYKLNPGSEVIRTTWLESVMPLLIDREQSVQQMASKIVMDTIFAELNSTSPNEFVWMVLSDIEADFNLRRLLYCAMRALLDQGLLPKSLVKSMLCFAEDPSKSQPVWLVLSLLAKIFPIEAKGAFEYWLTLDQEMHKTLVPTYVINVLVESCTKLKQHDRDTLMQDLKARIVRFGIKAHNIPAVFYLYAKLNDAIGEEAKGHKNFLQFCKRLVTMVSHAVCEAVYGRPLSELPFGGEVLSSHGVSQPTAPASAPAILPEDLNEGTVVSMLQIVGECVQYEPKSCTDKLAKVFKYIFASEYAFSENEEPVSNVRANMVMSPVRPSQPQSQATQVFLREHRQLGTLTTRRVRAACAVALCRICLQNEKLAKEVIPVFARELRNNRDHIVRNNLIVGIADLCVRYTLMVDRYSTVMALCLTDASVFVRQQTITLLTILIKEQYLKCEGQILYKLIGALIDDNKSIRDYLNFCLVEVLLVQFPEMFFHHFVQCVFYFNGIDNRHMTSEERELHELEKKKDKAYVHEHMKSNLQGQENFVRRMRLYRFMLGAMNDIQRFAVWARLIIEVAQPISDGTMDYKKKAFESVLVDSLNVMCCAEFRMHSVIQKKQKDDDEEAADDAALPTQNEVRFSAERARCLRVGIGEMIIPGMLSLRGFLTEKRSPILELVMKAFMVLVGDYEEQVDTFFANDRQVKAELLFDIRCAKENEQKQQQEQEMTQAVENMHVTRATSVNRNREVPSTPLASNLRAMSVDLSARRARKRKSSMFSRREMEKSTIYAEDDEQNPLAEYTNRTQRDGDPDADIPSRASILKSPASFAGLASYL</sequence>
<keyword evidence="6" id="KW-0131">Cell cycle</keyword>
<evidence type="ECO:0000313" key="9">
    <source>
        <dbReference type="EMBL" id="KAK0427658.1"/>
    </source>
</evidence>
<feature type="region of interest" description="Disordered" evidence="7">
    <location>
        <begin position="1458"/>
        <end position="1507"/>
    </location>
</feature>
<dbReference type="GO" id="GO:0042393">
    <property type="term" value="F:histone binding"/>
    <property type="evidence" value="ECO:0007669"/>
    <property type="project" value="TreeGrafter"/>
</dbReference>
<dbReference type="EMBL" id="JAUCMV010000001">
    <property type="protein sequence ID" value="KAK0427658.1"/>
    <property type="molecule type" value="Genomic_DNA"/>
</dbReference>
<keyword evidence="4" id="KW-0226">DNA condensation</keyword>